<evidence type="ECO:0000313" key="10">
    <source>
        <dbReference type="Proteomes" id="UP000231569"/>
    </source>
</evidence>
<evidence type="ECO:0000256" key="2">
    <source>
        <dbReference type="ARBA" id="ARBA00005340"/>
    </source>
</evidence>
<feature type="domain" description="Xylose isomerase-like TIM barrel" evidence="8">
    <location>
        <begin position="4"/>
        <end position="181"/>
    </location>
</feature>
<reference evidence="10" key="1">
    <citation type="submission" date="2017-09" db="EMBL/GenBank/DDBJ databases">
        <title>Depth-based differentiation of microbial function through sediment-hosted aquifers and enrichment of novel symbionts in the deep terrestrial subsurface.</title>
        <authorList>
            <person name="Probst A.J."/>
            <person name="Ladd B."/>
            <person name="Jarett J.K."/>
            <person name="Geller-Mcgrath D.E."/>
            <person name="Sieber C.M.K."/>
            <person name="Emerson J.B."/>
            <person name="Anantharaman K."/>
            <person name="Thomas B.C."/>
            <person name="Malmstrom R."/>
            <person name="Stieglmeier M."/>
            <person name="Klingl A."/>
            <person name="Woyke T."/>
            <person name="Ryan C.M."/>
            <person name="Banfield J.F."/>
        </authorList>
    </citation>
    <scope>NUCLEOTIDE SEQUENCE [LARGE SCALE GENOMIC DNA]</scope>
</reference>
<dbReference type="PANTHER" id="PTHR21445:SF0">
    <property type="entry name" value="APURINIC-APYRIMIDINIC ENDONUCLEASE"/>
    <property type="match status" value="1"/>
</dbReference>
<dbReference type="GO" id="GO:0003906">
    <property type="term" value="F:DNA-(apurinic or apyrimidinic site) endonuclease activity"/>
    <property type="evidence" value="ECO:0007669"/>
    <property type="project" value="TreeGrafter"/>
</dbReference>
<dbReference type="SUPFAM" id="SSF51658">
    <property type="entry name" value="Xylose isomerase-like"/>
    <property type="match status" value="1"/>
</dbReference>
<dbReference type="Gene3D" id="3.20.20.150">
    <property type="entry name" value="Divalent-metal-dependent TIM barrel enzymes"/>
    <property type="match status" value="1"/>
</dbReference>
<dbReference type="EMBL" id="PFEE01000008">
    <property type="protein sequence ID" value="PJE63961.1"/>
    <property type="molecule type" value="Genomic_DNA"/>
</dbReference>
<evidence type="ECO:0000256" key="5">
    <source>
        <dbReference type="ARBA" id="ARBA00022801"/>
    </source>
</evidence>
<gene>
    <name evidence="9" type="ORF">COU89_00435</name>
</gene>
<feature type="non-terminal residue" evidence="9">
    <location>
        <position position="1"/>
    </location>
</feature>
<comment type="caution">
    <text evidence="9">The sequence shown here is derived from an EMBL/GenBank/DDBJ whole genome shotgun (WGS) entry which is preliminary data.</text>
</comment>
<keyword evidence="6" id="KW-0862">Zinc</keyword>
<dbReference type="Pfam" id="PF01261">
    <property type="entry name" value="AP_endonuc_2"/>
    <property type="match status" value="1"/>
</dbReference>
<evidence type="ECO:0000256" key="1">
    <source>
        <dbReference type="ARBA" id="ARBA00001947"/>
    </source>
</evidence>
<dbReference type="InterPro" id="IPR013022">
    <property type="entry name" value="Xyl_isomerase-like_TIM-brl"/>
</dbReference>
<dbReference type="InterPro" id="IPR001719">
    <property type="entry name" value="AP_endonuc_2"/>
</dbReference>
<evidence type="ECO:0000259" key="8">
    <source>
        <dbReference type="Pfam" id="PF01261"/>
    </source>
</evidence>
<evidence type="ECO:0000313" key="9">
    <source>
        <dbReference type="EMBL" id="PJE63961.1"/>
    </source>
</evidence>
<dbReference type="NCBIfam" id="TIGR00587">
    <property type="entry name" value="nfo"/>
    <property type="match status" value="1"/>
</dbReference>
<dbReference type="GO" id="GO:0008081">
    <property type="term" value="F:phosphoric diester hydrolase activity"/>
    <property type="evidence" value="ECO:0007669"/>
    <property type="project" value="TreeGrafter"/>
</dbReference>
<evidence type="ECO:0000256" key="6">
    <source>
        <dbReference type="ARBA" id="ARBA00022833"/>
    </source>
</evidence>
<organism evidence="9 10">
    <name type="scientific">Candidatus Roizmanbacteria bacterium CG10_big_fil_rev_8_21_14_0_10_45_7</name>
    <dbReference type="NCBI Taxonomy" id="1974854"/>
    <lineage>
        <taxon>Bacteria</taxon>
        <taxon>Candidatus Roizmaniibacteriota</taxon>
    </lineage>
</organism>
<evidence type="ECO:0000256" key="3">
    <source>
        <dbReference type="ARBA" id="ARBA00022723"/>
    </source>
</evidence>
<keyword evidence="4" id="KW-0227">DNA damage</keyword>
<comment type="similarity">
    <text evidence="2">Belongs to the AP endonuclease 2 family.</text>
</comment>
<evidence type="ECO:0000256" key="4">
    <source>
        <dbReference type="ARBA" id="ARBA00022763"/>
    </source>
</evidence>
<sequence length="196" mass="21680">NSVIDYMRFGHYCGTVGSIVHVGNWGKDQIQNSKSQTQITEAMKEILKETPEDQYFIMENAAGATKVGSTLEQLQMLFDGVGSDRLKVCFDTQHAFATGIDVRDTEQFGAWLDDFDTAIGIEHLVCVHANDSKVPLASAKDRHENIGEGSIGRTGFKHILAQPLLRDKPFILEVPGFEDTGPDAKNRKILQSLART</sequence>
<keyword evidence="5" id="KW-0378">Hydrolase</keyword>
<protein>
    <recommendedName>
        <fullName evidence="8">Xylose isomerase-like TIM barrel domain-containing protein</fullName>
    </recommendedName>
</protein>
<keyword evidence="3" id="KW-0479">Metal-binding</keyword>
<proteinExistence type="inferred from homology"/>
<dbReference type="InterPro" id="IPR036237">
    <property type="entry name" value="Xyl_isomerase-like_sf"/>
</dbReference>
<comment type="cofactor">
    <cofactor evidence="1">
        <name>Zn(2+)</name>
        <dbReference type="ChEBI" id="CHEBI:29105"/>
    </cofactor>
</comment>
<dbReference type="PROSITE" id="PS00731">
    <property type="entry name" value="AP_NUCLEASE_F2_3"/>
    <property type="match status" value="1"/>
</dbReference>
<dbReference type="AlphaFoldDB" id="A0A2M8KVL5"/>
<dbReference type="Proteomes" id="UP000231569">
    <property type="component" value="Unassembled WGS sequence"/>
</dbReference>
<dbReference type="GO" id="GO:0003677">
    <property type="term" value="F:DNA binding"/>
    <property type="evidence" value="ECO:0007669"/>
    <property type="project" value="InterPro"/>
</dbReference>
<name>A0A2M8KVL5_9BACT</name>
<evidence type="ECO:0000256" key="7">
    <source>
        <dbReference type="ARBA" id="ARBA00023204"/>
    </source>
</evidence>
<dbReference type="GO" id="GO:0008270">
    <property type="term" value="F:zinc ion binding"/>
    <property type="evidence" value="ECO:0007669"/>
    <property type="project" value="InterPro"/>
</dbReference>
<keyword evidence="7" id="KW-0234">DNA repair</keyword>
<dbReference type="PROSITE" id="PS51432">
    <property type="entry name" value="AP_NUCLEASE_F2_4"/>
    <property type="match status" value="1"/>
</dbReference>
<accession>A0A2M8KVL5</accession>
<dbReference type="InterPro" id="IPR018246">
    <property type="entry name" value="AP_endonuc_F2_Zn_BS"/>
</dbReference>
<dbReference type="GO" id="GO:0006284">
    <property type="term" value="P:base-excision repair"/>
    <property type="evidence" value="ECO:0007669"/>
    <property type="project" value="TreeGrafter"/>
</dbReference>
<dbReference type="SMART" id="SM00518">
    <property type="entry name" value="AP2Ec"/>
    <property type="match status" value="1"/>
</dbReference>
<dbReference type="PANTHER" id="PTHR21445">
    <property type="entry name" value="ENDONUCLEASE IV ENDODEOXYRIBONUCLEASE IV"/>
    <property type="match status" value="1"/>
</dbReference>